<dbReference type="InterPro" id="IPR004358">
    <property type="entry name" value="Sig_transdc_His_kin-like_C"/>
</dbReference>
<dbReference type="PROSITE" id="PS50885">
    <property type="entry name" value="HAMP"/>
    <property type="match status" value="1"/>
</dbReference>
<dbReference type="EMBL" id="JAGGLM010000002">
    <property type="protein sequence ID" value="MBP2031875.1"/>
    <property type="molecule type" value="Genomic_DNA"/>
</dbReference>
<evidence type="ECO:0000256" key="4">
    <source>
        <dbReference type="ARBA" id="ARBA00022553"/>
    </source>
</evidence>
<reference evidence="12 13" key="1">
    <citation type="submission" date="2021-03" db="EMBL/GenBank/DDBJ databases">
        <title>Genomic Encyclopedia of Type Strains, Phase IV (KMG-IV): sequencing the most valuable type-strain genomes for metagenomic binning, comparative biology and taxonomic classification.</title>
        <authorList>
            <person name="Goeker M."/>
        </authorList>
    </citation>
    <scope>NUCLEOTIDE SEQUENCE [LARGE SCALE GENOMIC DNA]</scope>
    <source>
        <strain evidence="12 13">DSM 28783</strain>
    </source>
</reference>
<dbReference type="Pfam" id="PF00512">
    <property type="entry name" value="HisKA"/>
    <property type="match status" value="1"/>
</dbReference>
<dbReference type="Gene3D" id="1.10.287.130">
    <property type="match status" value="1"/>
</dbReference>
<evidence type="ECO:0000256" key="5">
    <source>
        <dbReference type="ARBA" id="ARBA00022679"/>
    </source>
</evidence>
<organism evidence="12 13">
    <name type="scientific">Clostridium algifaecis</name>
    <dbReference type="NCBI Taxonomy" id="1472040"/>
    <lineage>
        <taxon>Bacteria</taxon>
        <taxon>Bacillati</taxon>
        <taxon>Bacillota</taxon>
        <taxon>Clostridia</taxon>
        <taxon>Eubacteriales</taxon>
        <taxon>Clostridiaceae</taxon>
        <taxon>Clostridium</taxon>
    </lineage>
</organism>
<feature type="coiled-coil region" evidence="8">
    <location>
        <begin position="251"/>
        <end position="282"/>
    </location>
</feature>
<evidence type="ECO:0000256" key="1">
    <source>
        <dbReference type="ARBA" id="ARBA00000085"/>
    </source>
</evidence>
<dbReference type="PANTHER" id="PTHR45453:SF3">
    <property type="entry name" value="HISTIDINE KINASE"/>
    <property type="match status" value="1"/>
</dbReference>
<feature type="domain" description="Histidine kinase" evidence="10">
    <location>
        <begin position="292"/>
        <end position="506"/>
    </location>
</feature>
<dbReference type="InterPro" id="IPR003661">
    <property type="entry name" value="HisK_dim/P_dom"/>
</dbReference>
<sequence>MKNIILENKLVLKIRKNITWKLFIVTAVVFTVFISSTLVFQSLFFGKFYINQKKNYLENKVQKFQQIYNKTKDDDKITDLMRNFEENNNSKIVIMDDNGKIKFITNYNSRTYDAIRVKIINNVIIEWSMNSNLLNEMKKENKPVTVVTDMTINGTKNILSAVPDRKKKEIIFAITSLQPVDEASLVIKDFYVYFYIGAIVLIIILSLVYTNMVSKPLVKINSTAKKMASLNFSEKCNVETEDEIGNLANTLNFLSDNLDNALTSLKEANKKLEYDIERERKIEKTRKSFVNAISHELKTPINLIGGYAEGLKDGVFDSDKKDYYIDIIIDESKKMADLVTDMLNLSHLESGVFKLSKEEFFIDKLIYSVIKRFAVIIENKNINLKTNILSNIKVYADWDMIEQVINNFLTNAIRYTEIGGDIIFSTKKMNDKIIISVENTGKSIPEYEISKIWSNFYRIDKSRNRKFGGTGLGLAIVKNILTLHKCKYGVKNTENGVKFYFEMNII</sequence>
<feature type="domain" description="HAMP" evidence="11">
    <location>
        <begin position="211"/>
        <end position="263"/>
    </location>
</feature>
<keyword evidence="4" id="KW-0597">Phosphoprotein</keyword>
<dbReference type="CDD" id="cd06225">
    <property type="entry name" value="HAMP"/>
    <property type="match status" value="1"/>
</dbReference>
<dbReference type="RefSeq" id="WP_245331459.1">
    <property type="nucleotide sequence ID" value="NZ_JAGGLM010000002.1"/>
</dbReference>
<keyword evidence="13" id="KW-1185">Reference proteome</keyword>
<dbReference type="InterPro" id="IPR036097">
    <property type="entry name" value="HisK_dim/P_sf"/>
</dbReference>
<evidence type="ECO:0000259" key="11">
    <source>
        <dbReference type="PROSITE" id="PS50885"/>
    </source>
</evidence>
<dbReference type="InterPro" id="IPR005467">
    <property type="entry name" value="His_kinase_dom"/>
</dbReference>
<dbReference type="SMART" id="SM00387">
    <property type="entry name" value="HATPase_c"/>
    <property type="match status" value="1"/>
</dbReference>
<dbReference type="GO" id="GO:0016301">
    <property type="term" value="F:kinase activity"/>
    <property type="evidence" value="ECO:0007669"/>
    <property type="project" value="UniProtKB-KW"/>
</dbReference>
<keyword evidence="8" id="KW-0175">Coiled coil</keyword>
<comment type="subcellular location">
    <subcellularLocation>
        <location evidence="2">Membrane</location>
    </subcellularLocation>
</comment>
<dbReference type="InterPro" id="IPR003660">
    <property type="entry name" value="HAMP_dom"/>
</dbReference>
<evidence type="ECO:0000256" key="8">
    <source>
        <dbReference type="SAM" id="Coils"/>
    </source>
</evidence>
<keyword evidence="5" id="KW-0808">Transferase</keyword>
<dbReference type="Pfam" id="PF02518">
    <property type="entry name" value="HATPase_c"/>
    <property type="match status" value="1"/>
</dbReference>
<dbReference type="EC" id="2.7.13.3" evidence="3"/>
<dbReference type="InterPro" id="IPR036890">
    <property type="entry name" value="HATPase_C_sf"/>
</dbReference>
<dbReference type="InterPro" id="IPR003594">
    <property type="entry name" value="HATPase_dom"/>
</dbReference>
<dbReference type="PRINTS" id="PR00344">
    <property type="entry name" value="BCTRLSENSOR"/>
</dbReference>
<dbReference type="SUPFAM" id="SSF47384">
    <property type="entry name" value="Homodimeric domain of signal transducing histidine kinase"/>
    <property type="match status" value="1"/>
</dbReference>
<dbReference type="PROSITE" id="PS50109">
    <property type="entry name" value="HIS_KIN"/>
    <property type="match status" value="1"/>
</dbReference>
<keyword evidence="9" id="KW-0472">Membrane</keyword>
<dbReference type="SMART" id="SM00388">
    <property type="entry name" value="HisKA"/>
    <property type="match status" value="1"/>
</dbReference>
<dbReference type="Gene3D" id="6.10.340.10">
    <property type="match status" value="1"/>
</dbReference>
<name>A0ABS4KP99_9CLOT</name>
<dbReference type="Pfam" id="PF00672">
    <property type="entry name" value="HAMP"/>
    <property type="match status" value="1"/>
</dbReference>
<dbReference type="InterPro" id="IPR050351">
    <property type="entry name" value="BphY/WalK/GraS-like"/>
</dbReference>
<keyword evidence="9" id="KW-0812">Transmembrane</keyword>
<dbReference type="PANTHER" id="PTHR45453">
    <property type="entry name" value="PHOSPHATE REGULON SENSOR PROTEIN PHOR"/>
    <property type="match status" value="1"/>
</dbReference>
<dbReference type="CDD" id="cd00082">
    <property type="entry name" value="HisKA"/>
    <property type="match status" value="1"/>
</dbReference>
<evidence type="ECO:0000256" key="6">
    <source>
        <dbReference type="ARBA" id="ARBA00022777"/>
    </source>
</evidence>
<feature type="transmembrane region" description="Helical" evidence="9">
    <location>
        <begin position="20"/>
        <end position="45"/>
    </location>
</feature>
<keyword evidence="9" id="KW-1133">Transmembrane helix</keyword>
<comment type="catalytic activity">
    <reaction evidence="1">
        <text>ATP + protein L-histidine = ADP + protein N-phospho-L-histidine.</text>
        <dbReference type="EC" id="2.7.13.3"/>
    </reaction>
</comment>
<evidence type="ECO:0000259" key="10">
    <source>
        <dbReference type="PROSITE" id="PS50109"/>
    </source>
</evidence>
<accession>A0ABS4KP99</accession>
<evidence type="ECO:0000313" key="12">
    <source>
        <dbReference type="EMBL" id="MBP2031875.1"/>
    </source>
</evidence>
<evidence type="ECO:0000256" key="7">
    <source>
        <dbReference type="ARBA" id="ARBA00023012"/>
    </source>
</evidence>
<proteinExistence type="predicted"/>
<gene>
    <name evidence="12" type="ORF">J2Z42_000540</name>
</gene>
<protein>
    <recommendedName>
        <fullName evidence="3">histidine kinase</fullName>
        <ecNumber evidence="3">2.7.13.3</ecNumber>
    </recommendedName>
</protein>
<dbReference type="SUPFAM" id="SSF55874">
    <property type="entry name" value="ATPase domain of HSP90 chaperone/DNA topoisomerase II/histidine kinase"/>
    <property type="match status" value="1"/>
</dbReference>
<evidence type="ECO:0000313" key="13">
    <source>
        <dbReference type="Proteomes" id="UP001519307"/>
    </source>
</evidence>
<evidence type="ECO:0000256" key="9">
    <source>
        <dbReference type="SAM" id="Phobius"/>
    </source>
</evidence>
<dbReference type="SUPFAM" id="SSF158472">
    <property type="entry name" value="HAMP domain-like"/>
    <property type="match status" value="1"/>
</dbReference>
<feature type="transmembrane region" description="Helical" evidence="9">
    <location>
        <begin position="190"/>
        <end position="209"/>
    </location>
</feature>
<evidence type="ECO:0000256" key="3">
    <source>
        <dbReference type="ARBA" id="ARBA00012438"/>
    </source>
</evidence>
<comment type="caution">
    <text evidence="12">The sequence shown here is derived from an EMBL/GenBank/DDBJ whole genome shotgun (WGS) entry which is preliminary data.</text>
</comment>
<evidence type="ECO:0000256" key="2">
    <source>
        <dbReference type="ARBA" id="ARBA00004370"/>
    </source>
</evidence>
<keyword evidence="7" id="KW-0902">Two-component regulatory system</keyword>
<dbReference type="Proteomes" id="UP001519307">
    <property type="component" value="Unassembled WGS sequence"/>
</dbReference>
<keyword evidence="6 12" id="KW-0418">Kinase</keyword>
<dbReference type="SMART" id="SM00304">
    <property type="entry name" value="HAMP"/>
    <property type="match status" value="1"/>
</dbReference>
<dbReference type="Gene3D" id="3.30.565.10">
    <property type="entry name" value="Histidine kinase-like ATPase, C-terminal domain"/>
    <property type="match status" value="1"/>
</dbReference>